<evidence type="ECO:0000256" key="2">
    <source>
        <dbReference type="SAM" id="MobiDB-lite"/>
    </source>
</evidence>
<dbReference type="InterPro" id="IPR012337">
    <property type="entry name" value="RNaseH-like_sf"/>
</dbReference>
<dbReference type="GO" id="GO:0015074">
    <property type="term" value="P:DNA integration"/>
    <property type="evidence" value="ECO:0007669"/>
    <property type="project" value="InterPro"/>
</dbReference>
<dbReference type="EC" id="2.7.7.49" evidence="1"/>
<comment type="caution">
    <text evidence="4">The sequence shown here is derived from an EMBL/GenBank/DDBJ whole genome shotgun (WGS) entry which is preliminary data.</text>
</comment>
<feature type="domain" description="Integrase catalytic" evidence="3">
    <location>
        <begin position="282"/>
        <end position="439"/>
    </location>
</feature>
<dbReference type="SUPFAM" id="SSF53098">
    <property type="entry name" value="Ribonuclease H-like"/>
    <property type="match status" value="1"/>
</dbReference>
<evidence type="ECO:0000256" key="1">
    <source>
        <dbReference type="ARBA" id="ARBA00012493"/>
    </source>
</evidence>
<proteinExistence type="predicted"/>
<feature type="region of interest" description="Disordered" evidence="2">
    <location>
        <begin position="576"/>
        <end position="608"/>
    </location>
</feature>
<keyword evidence="5" id="KW-1185">Reference proteome</keyword>
<dbReference type="PANTHER" id="PTHR37984">
    <property type="entry name" value="PROTEIN CBG26694"/>
    <property type="match status" value="1"/>
</dbReference>
<dbReference type="GO" id="GO:0003676">
    <property type="term" value="F:nucleic acid binding"/>
    <property type="evidence" value="ECO:0007669"/>
    <property type="project" value="InterPro"/>
</dbReference>
<organism evidence="4 5">
    <name type="scientific">Henosepilachna vigintioctopunctata</name>
    <dbReference type="NCBI Taxonomy" id="420089"/>
    <lineage>
        <taxon>Eukaryota</taxon>
        <taxon>Metazoa</taxon>
        <taxon>Ecdysozoa</taxon>
        <taxon>Arthropoda</taxon>
        <taxon>Hexapoda</taxon>
        <taxon>Insecta</taxon>
        <taxon>Pterygota</taxon>
        <taxon>Neoptera</taxon>
        <taxon>Endopterygota</taxon>
        <taxon>Coleoptera</taxon>
        <taxon>Polyphaga</taxon>
        <taxon>Cucujiformia</taxon>
        <taxon>Coccinelloidea</taxon>
        <taxon>Coccinellidae</taxon>
        <taxon>Epilachninae</taxon>
        <taxon>Epilachnini</taxon>
        <taxon>Henosepilachna</taxon>
    </lineage>
</organism>
<dbReference type="Gene3D" id="3.30.420.10">
    <property type="entry name" value="Ribonuclease H-like superfamily/Ribonuclease H"/>
    <property type="match status" value="1"/>
</dbReference>
<dbReference type="EMBL" id="JARQZJ010000130">
    <property type="protein sequence ID" value="KAK9891713.1"/>
    <property type="molecule type" value="Genomic_DNA"/>
</dbReference>
<dbReference type="InterPro" id="IPR050951">
    <property type="entry name" value="Retrovirus_Pol_polyprotein"/>
</dbReference>
<protein>
    <recommendedName>
        <fullName evidence="1">RNA-directed DNA polymerase</fullName>
        <ecNumber evidence="1">2.7.7.49</ecNumber>
    </recommendedName>
</protein>
<evidence type="ECO:0000259" key="3">
    <source>
        <dbReference type="PROSITE" id="PS50994"/>
    </source>
</evidence>
<dbReference type="PANTHER" id="PTHR37984:SF15">
    <property type="entry name" value="INTEGRASE CATALYTIC DOMAIN-CONTAINING PROTEIN"/>
    <property type="match status" value="1"/>
</dbReference>
<dbReference type="GO" id="GO:0003964">
    <property type="term" value="F:RNA-directed DNA polymerase activity"/>
    <property type="evidence" value="ECO:0007669"/>
    <property type="project" value="UniProtKB-EC"/>
</dbReference>
<dbReference type="AlphaFoldDB" id="A0AAW1V983"/>
<gene>
    <name evidence="4" type="ORF">WA026_016510</name>
</gene>
<evidence type="ECO:0000313" key="5">
    <source>
        <dbReference type="Proteomes" id="UP001431783"/>
    </source>
</evidence>
<dbReference type="InterPro" id="IPR001584">
    <property type="entry name" value="Integrase_cat-core"/>
</dbReference>
<accession>A0AAW1V983</accession>
<sequence>MEGRRNRRVLLLDNVTLAPGEEAEVPVVVEGAQSGEQCFLPARRFEVNGAIIVNRNQILEGGHSEHIHMQNVGDCSVQWKTRQVVARAMAMDTINKVITDCSAVRATMVKKDLIPRIARWWMALQEYDMSVEYRAGQRMRHVDALSRNPVNVCLVNLSEDDWFLTVQLQDEKAQTLVTNLVENTGDASVKNLYKIMNGRLYRKTLLGDRLYVPAMAKFCLVRKHHDDIGHPGFERCLGLLKQTYWFPKMGRFVKKYVKACLKCAYGKGEHGRAPGLLHPIGKVAIPFHTVHIDHVGPFCRSKNRNQYVLVVIDAFTKYTLAKATRSLRSSEAILKLREVFGEFGYPRRIISDRGLAFTSKVFADFLADKGVKHVLNAIATPRANGQVERQNRTLLNAIEASAESEIAWDEQLCEIVWGLNHSRNQSTGYSPAQLLFAHSDGVNADLSGEVQAANSSRAEGETYDDIRAALLQRREKASENLTKAGRRMKAIYDRRRKVATAGEHYKVGDLVLWRQASTCSGEKGVNKKMTNKYDGPYRIAKVLGNDRFLITTVKGVRGYKNFEGIVAVDSLRRYQSSFPGKGDSDESSKDDSEDEFTDRQDLIDLLES</sequence>
<dbReference type="Gene3D" id="1.10.340.70">
    <property type="match status" value="1"/>
</dbReference>
<reference evidence="4 5" key="1">
    <citation type="submission" date="2023-03" db="EMBL/GenBank/DDBJ databases">
        <title>Genome insight into feeding habits of ladybird beetles.</title>
        <authorList>
            <person name="Li H.-S."/>
            <person name="Huang Y.-H."/>
            <person name="Pang H."/>
        </authorList>
    </citation>
    <scope>NUCLEOTIDE SEQUENCE [LARGE SCALE GENOMIC DNA]</scope>
    <source>
        <strain evidence="4">SYSU_2023b</strain>
        <tissue evidence="4">Whole body</tissue>
    </source>
</reference>
<dbReference type="InterPro" id="IPR036397">
    <property type="entry name" value="RNaseH_sf"/>
</dbReference>
<dbReference type="Pfam" id="PF00665">
    <property type="entry name" value="rve"/>
    <property type="match status" value="1"/>
</dbReference>
<name>A0AAW1V983_9CUCU</name>
<dbReference type="PROSITE" id="PS50994">
    <property type="entry name" value="INTEGRASE"/>
    <property type="match status" value="1"/>
</dbReference>
<dbReference type="Pfam" id="PF17921">
    <property type="entry name" value="Integrase_H2C2"/>
    <property type="match status" value="1"/>
</dbReference>
<evidence type="ECO:0000313" key="4">
    <source>
        <dbReference type="EMBL" id="KAK9891713.1"/>
    </source>
</evidence>
<dbReference type="Proteomes" id="UP001431783">
    <property type="component" value="Unassembled WGS sequence"/>
</dbReference>
<dbReference type="InterPro" id="IPR041588">
    <property type="entry name" value="Integrase_H2C2"/>
</dbReference>